<evidence type="ECO:0000313" key="1">
    <source>
        <dbReference type="EMBL" id="PZG01479.1"/>
    </source>
</evidence>
<accession>A0A2W2DC01</accession>
<comment type="caution">
    <text evidence="1">The sequence shown here is derived from an EMBL/GenBank/DDBJ whole genome shotgun (WGS) entry which is preliminary data.</text>
</comment>
<gene>
    <name evidence="1" type="ORF">C1I99_07095</name>
</gene>
<dbReference type="Proteomes" id="UP000248749">
    <property type="component" value="Unassembled WGS sequence"/>
</dbReference>
<organism evidence="1 2">
    <name type="scientific">Micromonospora deserti</name>
    <dbReference type="NCBI Taxonomy" id="2070366"/>
    <lineage>
        <taxon>Bacteria</taxon>
        <taxon>Bacillati</taxon>
        <taxon>Actinomycetota</taxon>
        <taxon>Actinomycetes</taxon>
        <taxon>Micromonosporales</taxon>
        <taxon>Micromonosporaceae</taxon>
        <taxon>Micromonospora</taxon>
    </lineage>
</organism>
<dbReference type="AlphaFoldDB" id="A0A2W2DC01"/>
<dbReference type="EMBL" id="POUB01000028">
    <property type="protein sequence ID" value="PZG01479.1"/>
    <property type="molecule type" value="Genomic_DNA"/>
</dbReference>
<reference evidence="1 2" key="1">
    <citation type="submission" date="2018-01" db="EMBL/GenBank/DDBJ databases">
        <title>Draft genome sequence of Salinispora sp. 13K206.</title>
        <authorList>
            <person name="Sahin N."/>
            <person name="Saygin H."/>
            <person name="Ay H."/>
        </authorList>
    </citation>
    <scope>NUCLEOTIDE SEQUENCE [LARGE SCALE GENOMIC DNA]</scope>
    <source>
        <strain evidence="1 2">13K206</strain>
    </source>
</reference>
<evidence type="ECO:0000313" key="2">
    <source>
        <dbReference type="Proteomes" id="UP000248749"/>
    </source>
</evidence>
<name>A0A2W2DC01_9ACTN</name>
<keyword evidence="2" id="KW-1185">Reference proteome</keyword>
<sequence length="69" mass="7566">MLTKPELPADLVDMTDDIDQRFSIGDARGFECSPRTVDVYVEAALLQLVVPVASTGVVYDLPVMGVLRR</sequence>
<protein>
    <submittedName>
        <fullName evidence="1">Uncharacterized protein</fullName>
    </submittedName>
</protein>
<proteinExistence type="predicted"/>